<organism evidence="8 9">
    <name type="scientific">Conidiobolus coronatus (strain ATCC 28846 / CBS 209.66 / NRRL 28638)</name>
    <name type="common">Delacroixia coronata</name>
    <dbReference type="NCBI Taxonomy" id="796925"/>
    <lineage>
        <taxon>Eukaryota</taxon>
        <taxon>Fungi</taxon>
        <taxon>Fungi incertae sedis</taxon>
        <taxon>Zoopagomycota</taxon>
        <taxon>Entomophthoromycotina</taxon>
        <taxon>Entomophthoromycetes</taxon>
        <taxon>Entomophthorales</taxon>
        <taxon>Ancylistaceae</taxon>
        <taxon>Conidiobolus</taxon>
    </lineage>
</organism>
<evidence type="ECO:0000256" key="4">
    <source>
        <dbReference type="ARBA" id="ARBA00022729"/>
    </source>
</evidence>
<feature type="transmembrane region" description="Helical" evidence="7">
    <location>
        <begin position="521"/>
        <end position="548"/>
    </location>
</feature>
<keyword evidence="4 7" id="KW-0732">Signal</keyword>
<keyword evidence="3 7" id="KW-0812">Transmembrane</keyword>
<feature type="transmembrane region" description="Helical" evidence="7">
    <location>
        <begin position="268"/>
        <end position="290"/>
    </location>
</feature>
<keyword evidence="6 7" id="KW-0472">Membrane</keyword>
<dbReference type="GO" id="GO:0005737">
    <property type="term" value="C:cytoplasm"/>
    <property type="evidence" value="ECO:0007669"/>
    <property type="project" value="UniProtKB-ARBA"/>
</dbReference>
<dbReference type="OrthoDB" id="1666796at2759"/>
<dbReference type="OMA" id="KVYYMFG"/>
<dbReference type="GO" id="GO:0016020">
    <property type="term" value="C:membrane"/>
    <property type="evidence" value="ECO:0007669"/>
    <property type="project" value="UniProtKB-SubCell"/>
</dbReference>
<evidence type="ECO:0000256" key="6">
    <source>
        <dbReference type="ARBA" id="ARBA00023136"/>
    </source>
</evidence>
<feature type="transmembrane region" description="Helical" evidence="7">
    <location>
        <begin position="591"/>
        <end position="620"/>
    </location>
</feature>
<dbReference type="Pfam" id="PF02990">
    <property type="entry name" value="EMP70"/>
    <property type="match status" value="1"/>
</dbReference>
<evidence type="ECO:0000256" key="3">
    <source>
        <dbReference type="ARBA" id="ARBA00022692"/>
    </source>
</evidence>
<keyword evidence="5 7" id="KW-1133">Transmembrane helix</keyword>
<name>A0A137PIR5_CONC2</name>
<evidence type="ECO:0000313" key="9">
    <source>
        <dbReference type="Proteomes" id="UP000070444"/>
    </source>
</evidence>
<dbReference type="GO" id="GO:0072657">
    <property type="term" value="P:protein localization to membrane"/>
    <property type="evidence" value="ECO:0007669"/>
    <property type="project" value="TreeGrafter"/>
</dbReference>
<dbReference type="EMBL" id="KQ964419">
    <property type="protein sequence ID" value="KXN74879.1"/>
    <property type="molecule type" value="Genomic_DNA"/>
</dbReference>
<reference evidence="8 9" key="1">
    <citation type="journal article" date="2015" name="Genome Biol. Evol.">
        <title>Phylogenomic analyses indicate that early fungi evolved digesting cell walls of algal ancestors of land plants.</title>
        <authorList>
            <person name="Chang Y."/>
            <person name="Wang S."/>
            <person name="Sekimoto S."/>
            <person name="Aerts A.L."/>
            <person name="Choi C."/>
            <person name="Clum A."/>
            <person name="LaButti K.M."/>
            <person name="Lindquist E.A."/>
            <person name="Yee Ngan C."/>
            <person name="Ohm R.A."/>
            <person name="Salamov A.A."/>
            <person name="Grigoriev I.V."/>
            <person name="Spatafora J.W."/>
            <person name="Berbee M.L."/>
        </authorList>
    </citation>
    <scope>NUCLEOTIDE SEQUENCE [LARGE SCALE GENOMIC DNA]</scope>
    <source>
        <strain evidence="8 9">NRRL 28638</strain>
    </source>
</reference>
<evidence type="ECO:0000256" key="2">
    <source>
        <dbReference type="ARBA" id="ARBA00005227"/>
    </source>
</evidence>
<feature type="chain" id="PRO_5007356779" description="Transmembrane 9 superfamily member" evidence="7">
    <location>
        <begin position="22"/>
        <end position="630"/>
    </location>
</feature>
<sequence length="630" mass="71905">MIKRALNIIALLLLNSSQYSAFDLPGVTPHSYNKGDLVPLHVNSLTPNYIRTDSSENILPYEYYDEDFGFCKPKEGPKLQSENLGGILFGDRIYNSPFEIKMLETKKCEKLCNSPLKQEQLEFLQNRIKEKYGHNWLIDDLPVVYRPPGTDTNPETETDSISLGFPLGDRRMAEGPQLLNNHFDITIHYHTTKSGHYRVVKAEVEPRSIEHKDDSKIECPFDAFPLHLNDESKKSLIYTYSVNWKHSEISWATRWDSYLKVTNSAVHWFSLINSSVIVLFLSGMIAMILFRTLYRDIARYNQIDAQEDIQEEYGWKLIHGDVFRTPYYHQYLCVFVGTGCQIFCMAAVTLLFAVLGFLSPSNRGSLVTALVTTFMLFGSVSGFVSARLYKMFGGENWRSNMIMTAFLFPGFVFSIFLVLNFFLLAAGSSAAVPAGTIFGVIALWFLISTPLSFAGGYFGFKKPRVIQPVKTNQIPRQIPDQPLYLKFLPTILVGGILPFGAIFIELYLIMNSLWFHKLYYVFGFLFVVFVVLSITCAEITILLAYFHLCSENYNWWWRSFLTSGTTGFYAFLYSVIFFISRLKHISAVSAVIYFGWAVVTSAFIFILTGTIGFLSCLIFIRRIYGSIKID</sequence>
<comment type="similarity">
    <text evidence="2 7">Belongs to the nonaspanin (TM9SF) (TC 9.A.2) family.</text>
</comment>
<dbReference type="PANTHER" id="PTHR10766">
    <property type="entry name" value="TRANSMEMBRANE 9 SUPERFAMILY PROTEIN"/>
    <property type="match status" value="1"/>
</dbReference>
<protein>
    <recommendedName>
        <fullName evidence="7">Transmembrane 9 superfamily member</fullName>
    </recommendedName>
</protein>
<evidence type="ECO:0000256" key="7">
    <source>
        <dbReference type="RuleBase" id="RU363079"/>
    </source>
</evidence>
<proteinExistence type="inferred from homology"/>
<dbReference type="STRING" id="796925.A0A137PIR5"/>
<feature type="transmembrane region" description="Helical" evidence="7">
    <location>
        <begin position="331"/>
        <end position="358"/>
    </location>
</feature>
<feature type="transmembrane region" description="Helical" evidence="7">
    <location>
        <begin position="401"/>
        <end position="425"/>
    </location>
</feature>
<dbReference type="Proteomes" id="UP000070444">
    <property type="component" value="Unassembled WGS sequence"/>
</dbReference>
<feature type="transmembrane region" description="Helical" evidence="7">
    <location>
        <begin position="364"/>
        <end position="389"/>
    </location>
</feature>
<keyword evidence="9" id="KW-1185">Reference proteome</keyword>
<feature type="signal peptide" evidence="7">
    <location>
        <begin position="1"/>
        <end position="21"/>
    </location>
</feature>
<comment type="subcellular location">
    <subcellularLocation>
        <location evidence="1">Membrane</location>
        <topology evidence="1">Multi-pass membrane protein</topology>
    </subcellularLocation>
</comment>
<evidence type="ECO:0000256" key="5">
    <source>
        <dbReference type="ARBA" id="ARBA00022989"/>
    </source>
</evidence>
<dbReference type="PANTHER" id="PTHR10766:SF111">
    <property type="entry name" value="TRANSMEMBRANE 9 SUPERFAMILY MEMBER 2"/>
    <property type="match status" value="1"/>
</dbReference>
<evidence type="ECO:0000313" key="8">
    <source>
        <dbReference type="EMBL" id="KXN74879.1"/>
    </source>
</evidence>
<dbReference type="InterPro" id="IPR004240">
    <property type="entry name" value="EMP70"/>
</dbReference>
<accession>A0A137PIR5</accession>
<feature type="transmembrane region" description="Helical" evidence="7">
    <location>
        <begin position="437"/>
        <end position="460"/>
    </location>
</feature>
<evidence type="ECO:0000256" key="1">
    <source>
        <dbReference type="ARBA" id="ARBA00004141"/>
    </source>
</evidence>
<feature type="transmembrane region" description="Helical" evidence="7">
    <location>
        <begin position="560"/>
        <end position="579"/>
    </location>
</feature>
<dbReference type="GO" id="GO:0007034">
    <property type="term" value="P:vacuolar transport"/>
    <property type="evidence" value="ECO:0007669"/>
    <property type="project" value="TreeGrafter"/>
</dbReference>
<gene>
    <name evidence="8" type="ORF">CONCODRAFT_34059</name>
</gene>
<dbReference type="AlphaFoldDB" id="A0A137PIR5"/>
<feature type="transmembrane region" description="Helical" evidence="7">
    <location>
        <begin position="483"/>
        <end position="509"/>
    </location>
</feature>